<dbReference type="Proteomes" id="UP001333110">
    <property type="component" value="Unassembled WGS sequence"/>
</dbReference>
<evidence type="ECO:0000259" key="1">
    <source>
        <dbReference type="Pfam" id="PF17919"/>
    </source>
</evidence>
<evidence type="ECO:0000313" key="2">
    <source>
        <dbReference type="EMBL" id="KAK4821663.1"/>
    </source>
</evidence>
<dbReference type="InterPro" id="IPR051320">
    <property type="entry name" value="Viral_Replic_Matur_Polypro"/>
</dbReference>
<dbReference type="SUPFAM" id="SSF56672">
    <property type="entry name" value="DNA/RNA polymerases"/>
    <property type="match status" value="1"/>
</dbReference>
<gene>
    <name evidence="2" type="ORF">QYF61_027131</name>
</gene>
<organism evidence="2 3">
    <name type="scientific">Mycteria americana</name>
    <name type="common">Wood stork</name>
    <dbReference type="NCBI Taxonomy" id="33587"/>
    <lineage>
        <taxon>Eukaryota</taxon>
        <taxon>Metazoa</taxon>
        <taxon>Chordata</taxon>
        <taxon>Craniata</taxon>
        <taxon>Vertebrata</taxon>
        <taxon>Euteleostomi</taxon>
        <taxon>Archelosauria</taxon>
        <taxon>Archosauria</taxon>
        <taxon>Dinosauria</taxon>
        <taxon>Saurischia</taxon>
        <taxon>Theropoda</taxon>
        <taxon>Coelurosauria</taxon>
        <taxon>Aves</taxon>
        <taxon>Neognathae</taxon>
        <taxon>Neoaves</taxon>
        <taxon>Aequornithes</taxon>
        <taxon>Ciconiiformes</taxon>
        <taxon>Ciconiidae</taxon>
        <taxon>Mycteria</taxon>
    </lineage>
</organism>
<dbReference type="PANTHER" id="PTHR33064">
    <property type="entry name" value="POL PROTEIN"/>
    <property type="match status" value="1"/>
</dbReference>
<dbReference type="GO" id="GO:0006259">
    <property type="term" value="P:DNA metabolic process"/>
    <property type="evidence" value="ECO:0007669"/>
    <property type="project" value="UniProtKB-ARBA"/>
</dbReference>
<dbReference type="InterPro" id="IPR041577">
    <property type="entry name" value="RT_RNaseH_2"/>
</dbReference>
<sequence length="290" mass="33116">MVPLTDSQFWTNGQTTAAVKGPEGVLEWTSECRKSFDEIKRKLMEAPALELLNLRKPFQLYVHEQQQVALGILTQRSGSWKRPVGYFSKQLDEVSKGWPACLGAVAATATLIEESWKLMLGQLITVFIPHAVFSLLENKGHHWMSPSRPDLQDEPLPNAELELFTDGSSFMLEGRRKAGYAGKRVNIYTDSKYAFGAVHAHGAIWKERGLLSSYRTPIKYGIETMKLLQAVPSTEGDGTRPRRVDLYANWRTETRTNQGLSMNRIKSDRLHKPVMKQWWELRFSMEFSRL</sequence>
<dbReference type="InterPro" id="IPR043502">
    <property type="entry name" value="DNA/RNA_pol_sf"/>
</dbReference>
<name>A0AAN7P6D7_MYCAM</name>
<feature type="domain" description="Reverse transcriptase/retrotransposon-derived protein RNase H-like" evidence="1">
    <location>
        <begin position="28"/>
        <end position="126"/>
    </location>
</feature>
<evidence type="ECO:0000313" key="3">
    <source>
        <dbReference type="Proteomes" id="UP001333110"/>
    </source>
</evidence>
<dbReference type="InterPro" id="IPR036397">
    <property type="entry name" value="RNaseH_sf"/>
</dbReference>
<dbReference type="SUPFAM" id="SSF53098">
    <property type="entry name" value="Ribonuclease H-like"/>
    <property type="match status" value="1"/>
</dbReference>
<accession>A0AAN7P6D7</accession>
<protein>
    <recommendedName>
        <fullName evidence="1">Reverse transcriptase/retrotransposon-derived protein RNase H-like domain-containing protein</fullName>
    </recommendedName>
</protein>
<proteinExistence type="predicted"/>
<dbReference type="AlphaFoldDB" id="A0AAN7P6D7"/>
<dbReference type="InterPro" id="IPR012337">
    <property type="entry name" value="RNaseH-like_sf"/>
</dbReference>
<feature type="non-terminal residue" evidence="2">
    <location>
        <position position="290"/>
    </location>
</feature>
<dbReference type="PANTHER" id="PTHR33064:SF36">
    <property type="entry name" value="CCHC-TYPE DOMAIN-CONTAINING PROTEIN"/>
    <property type="match status" value="1"/>
</dbReference>
<reference evidence="2 3" key="1">
    <citation type="journal article" date="2023" name="J. Hered.">
        <title>Chromosome-level genome of the wood stork (Mycteria americana) provides insight into avian chromosome evolution.</title>
        <authorList>
            <person name="Flamio R. Jr."/>
            <person name="Ramstad K.M."/>
        </authorList>
    </citation>
    <scope>NUCLEOTIDE SEQUENCE [LARGE SCALE GENOMIC DNA]</scope>
    <source>
        <strain evidence="2">JAX WOST 10</strain>
    </source>
</reference>
<comment type="caution">
    <text evidence="2">The sequence shown here is derived from an EMBL/GenBank/DDBJ whole genome shotgun (WGS) entry which is preliminary data.</text>
</comment>
<dbReference type="GO" id="GO:0003676">
    <property type="term" value="F:nucleic acid binding"/>
    <property type="evidence" value="ECO:0007669"/>
    <property type="project" value="InterPro"/>
</dbReference>
<dbReference type="Gene3D" id="3.10.20.370">
    <property type="match status" value="1"/>
</dbReference>
<dbReference type="EMBL" id="JAUNZN010000005">
    <property type="protein sequence ID" value="KAK4821663.1"/>
    <property type="molecule type" value="Genomic_DNA"/>
</dbReference>
<dbReference type="Gene3D" id="3.30.420.10">
    <property type="entry name" value="Ribonuclease H-like superfamily/Ribonuclease H"/>
    <property type="match status" value="2"/>
</dbReference>
<dbReference type="Pfam" id="PF17919">
    <property type="entry name" value="RT_RNaseH_2"/>
    <property type="match status" value="1"/>
</dbReference>
<keyword evidence="3" id="KW-1185">Reference proteome</keyword>